<dbReference type="Proteomes" id="UP000701853">
    <property type="component" value="Chromosome 4"/>
</dbReference>
<proteinExistence type="predicted"/>
<dbReference type="PANTHER" id="PTHR47074:SF61">
    <property type="entry name" value="RNASE H TYPE-1 DOMAIN-CONTAINING PROTEIN"/>
    <property type="match status" value="1"/>
</dbReference>
<protein>
    <recommendedName>
        <fullName evidence="1">RNase H type-1 domain-containing protein</fullName>
    </recommendedName>
</protein>
<organism evidence="2 3">
    <name type="scientific">Gossypium anomalum</name>
    <dbReference type="NCBI Taxonomy" id="47600"/>
    <lineage>
        <taxon>Eukaryota</taxon>
        <taxon>Viridiplantae</taxon>
        <taxon>Streptophyta</taxon>
        <taxon>Embryophyta</taxon>
        <taxon>Tracheophyta</taxon>
        <taxon>Spermatophyta</taxon>
        <taxon>Magnoliopsida</taxon>
        <taxon>eudicotyledons</taxon>
        <taxon>Gunneridae</taxon>
        <taxon>Pentapetalae</taxon>
        <taxon>rosids</taxon>
        <taxon>malvids</taxon>
        <taxon>Malvales</taxon>
        <taxon>Malvaceae</taxon>
        <taxon>Malvoideae</taxon>
        <taxon>Gossypium</taxon>
    </lineage>
</organism>
<dbReference type="Pfam" id="PF13456">
    <property type="entry name" value="RVT_3"/>
    <property type="match status" value="1"/>
</dbReference>
<dbReference type="OrthoDB" id="1001913at2759"/>
<dbReference type="InterPro" id="IPR052929">
    <property type="entry name" value="RNase_H-like_EbsB-rel"/>
</dbReference>
<comment type="caution">
    <text evidence="2">The sequence shown here is derived from an EMBL/GenBank/DDBJ whole genome shotgun (WGS) entry which is preliminary data.</text>
</comment>
<dbReference type="InterPro" id="IPR002156">
    <property type="entry name" value="RNaseH_domain"/>
</dbReference>
<evidence type="ECO:0000313" key="3">
    <source>
        <dbReference type="Proteomes" id="UP000701853"/>
    </source>
</evidence>
<sequence length="241" mass="27605">MVPFSSTNNANQRKNWLVKEIVNCTLDRCKLWVAVWFNRNDVYHEGINQHTNGIVAFVKSYMQELECLDFVLPHFHKVRNVVWEPPAGFTVKANFDITNKAPAGVLIRNKEALVMAAGTYPFEHVADPTVAEARACLSAVILLNKLRFREVVVEGDSLTIIKKLRVPVEDRLAITHTLAVEGWRFEGPRVWIEEALVVVETEADRDQREQIERNKGKRHRLWMGIGARVLLRYGDNIYGTV</sequence>
<dbReference type="EMBL" id="JAHUZN010000004">
    <property type="protein sequence ID" value="KAG8497074.1"/>
    <property type="molecule type" value="Genomic_DNA"/>
</dbReference>
<dbReference type="PANTHER" id="PTHR47074">
    <property type="entry name" value="BNAC02G40300D PROTEIN"/>
    <property type="match status" value="1"/>
</dbReference>
<keyword evidence="3" id="KW-1185">Reference proteome</keyword>
<reference evidence="2 3" key="1">
    <citation type="journal article" date="2021" name="bioRxiv">
        <title>The Gossypium anomalum genome as a resource for cotton improvement and evolutionary analysis of hybrid incompatibility.</title>
        <authorList>
            <person name="Grover C.E."/>
            <person name="Yuan D."/>
            <person name="Arick M.A."/>
            <person name="Miller E.R."/>
            <person name="Hu G."/>
            <person name="Peterson D.G."/>
            <person name="Wendel J.F."/>
            <person name="Udall J.A."/>
        </authorList>
    </citation>
    <scope>NUCLEOTIDE SEQUENCE [LARGE SCALE GENOMIC DNA]</scope>
    <source>
        <strain evidence="2">JFW-Udall</strain>
        <tissue evidence="2">Leaf</tissue>
    </source>
</reference>
<gene>
    <name evidence="2" type="ORF">CXB51_008361</name>
</gene>
<dbReference type="AlphaFoldDB" id="A0A8J5ZSN6"/>
<dbReference type="GO" id="GO:0004523">
    <property type="term" value="F:RNA-DNA hybrid ribonuclease activity"/>
    <property type="evidence" value="ECO:0007669"/>
    <property type="project" value="InterPro"/>
</dbReference>
<name>A0A8J5ZSN6_9ROSI</name>
<feature type="domain" description="RNase H type-1" evidence="1">
    <location>
        <begin position="98"/>
        <end position="166"/>
    </location>
</feature>
<dbReference type="InterPro" id="IPR036397">
    <property type="entry name" value="RNaseH_sf"/>
</dbReference>
<evidence type="ECO:0000259" key="1">
    <source>
        <dbReference type="Pfam" id="PF13456"/>
    </source>
</evidence>
<dbReference type="GO" id="GO:0003676">
    <property type="term" value="F:nucleic acid binding"/>
    <property type="evidence" value="ECO:0007669"/>
    <property type="project" value="InterPro"/>
</dbReference>
<evidence type="ECO:0000313" key="2">
    <source>
        <dbReference type="EMBL" id="KAG8497074.1"/>
    </source>
</evidence>
<dbReference type="Gene3D" id="3.30.420.10">
    <property type="entry name" value="Ribonuclease H-like superfamily/Ribonuclease H"/>
    <property type="match status" value="1"/>
</dbReference>
<accession>A0A8J5ZSN6</accession>